<protein>
    <recommendedName>
        <fullName evidence="1">Macro domain-containing protein</fullName>
    </recommendedName>
</protein>
<dbReference type="GO" id="GO:0140293">
    <property type="term" value="F:ADP-ribosylglutamate hydrolase activity"/>
    <property type="evidence" value="ECO:0007669"/>
    <property type="project" value="TreeGrafter"/>
</dbReference>
<dbReference type="GO" id="GO:0005654">
    <property type="term" value="C:nucleoplasm"/>
    <property type="evidence" value="ECO:0007669"/>
    <property type="project" value="TreeGrafter"/>
</dbReference>
<reference evidence="2 3" key="1">
    <citation type="submission" date="2020-04" db="EMBL/GenBank/DDBJ databases">
        <authorList>
            <person name="Alioto T."/>
            <person name="Alioto T."/>
            <person name="Gomez Garrido J."/>
        </authorList>
    </citation>
    <scope>NUCLEOTIDE SEQUENCE [LARGE SCALE GENOMIC DNA]</scope>
</reference>
<dbReference type="Pfam" id="PF01661">
    <property type="entry name" value="Macro"/>
    <property type="match status" value="1"/>
</dbReference>
<dbReference type="SUPFAM" id="SSF52949">
    <property type="entry name" value="Macro domain-like"/>
    <property type="match status" value="1"/>
</dbReference>
<keyword evidence="3" id="KW-1185">Reference proteome</keyword>
<dbReference type="GO" id="GO:0006974">
    <property type="term" value="P:DNA damage response"/>
    <property type="evidence" value="ECO:0007669"/>
    <property type="project" value="TreeGrafter"/>
</dbReference>
<evidence type="ECO:0000313" key="2">
    <source>
        <dbReference type="EMBL" id="CAB3368111.1"/>
    </source>
</evidence>
<dbReference type="PANTHER" id="PTHR11106:SF27">
    <property type="entry name" value="MACRO DOMAIN-CONTAINING PROTEIN"/>
    <property type="match status" value="1"/>
</dbReference>
<dbReference type="OrthoDB" id="6133115at2759"/>
<evidence type="ECO:0000259" key="1">
    <source>
        <dbReference type="PROSITE" id="PS51154"/>
    </source>
</evidence>
<dbReference type="PANTHER" id="PTHR11106">
    <property type="entry name" value="GANGLIOSIDE INDUCED DIFFERENTIATION ASSOCIATED PROTEIN 2-RELATED"/>
    <property type="match status" value="1"/>
</dbReference>
<sequence length="228" mass="25131">MPLDKKRKYYDKDHVSLESLPTWPQFAEKESLTTAAQPKAKVDDEINSKVSLFEGDITTLEIDAIVNAANSSLSSGGGVCGAIFRAAGGKLDEECDALKGCPAGQAKLTGGYKLPAKYILHAVGPQDEDPVVLKKCYINCLDHMLQTEDSPDLRSLAFPCIATGIYGFPNDKAAEIAISTSREFLDKNKDQVDRIIFCLFDKIDKKLYRKLMPIYFPLKSAEETTNDQ</sequence>
<dbReference type="InterPro" id="IPR043472">
    <property type="entry name" value="Macro_dom-like"/>
</dbReference>
<dbReference type="EMBL" id="CADEPI010000036">
    <property type="protein sequence ID" value="CAB3368111.1"/>
    <property type="molecule type" value="Genomic_DNA"/>
</dbReference>
<evidence type="ECO:0000313" key="3">
    <source>
        <dbReference type="Proteomes" id="UP000494165"/>
    </source>
</evidence>
<dbReference type="SMART" id="SM00506">
    <property type="entry name" value="A1pp"/>
    <property type="match status" value="1"/>
</dbReference>
<name>A0A8S1CIF5_9INSE</name>
<proteinExistence type="predicted"/>
<gene>
    <name evidence="2" type="ORF">CLODIP_2_CD08090</name>
</gene>
<dbReference type="Proteomes" id="UP000494165">
    <property type="component" value="Unassembled WGS sequence"/>
</dbReference>
<dbReference type="PROSITE" id="PS51154">
    <property type="entry name" value="MACRO"/>
    <property type="match status" value="1"/>
</dbReference>
<comment type="caution">
    <text evidence="2">The sequence shown here is derived from an EMBL/GenBank/DDBJ whole genome shotgun (WGS) entry which is preliminary data.</text>
</comment>
<dbReference type="GO" id="GO:0042278">
    <property type="term" value="P:purine nucleoside metabolic process"/>
    <property type="evidence" value="ECO:0007669"/>
    <property type="project" value="TreeGrafter"/>
</dbReference>
<feature type="domain" description="Macro" evidence="1">
    <location>
        <begin position="37"/>
        <end position="216"/>
    </location>
</feature>
<organism evidence="2 3">
    <name type="scientific">Cloeon dipterum</name>
    <dbReference type="NCBI Taxonomy" id="197152"/>
    <lineage>
        <taxon>Eukaryota</taxon>
        <taxon>Metazoa</taxon>
        <taxon>Ecdysozoa</taxon>
        <taxon>Arthropoda</taxon>
        <taxon>Hexapoda</taxon>
        <taxon>Insecta</taxon>
        <taxon>Pterygota</taxon>
        <taxon>Palaeoptera</taxon>
        <taxon>Ephemeroptera</taxon>
        <taxon>Pisciforma</taxon>
        <taxon>Baetidae</taxon>
        <taxon>Cloeon</taxon>
    </lineage>
</organism>
<dbReference type="Gene3D" id="3.40.220.10">
    <property type="entry name" value="Leucine Aminopeptidase, subunit E, domain 1"/>
    <property type="match status" value="1"/>
</dbReference>
<dbReference type="InterPro" id="IPR002589">
    <property type="entry name" value="Macro_dom"/>
</dbReference>
<dbReference type="CDD" id="cd02908">
    <property type="entry name" value="Macro_OAADPr_deacetylase"/>
    <property type="match status" value="1"/>
</dbReference>
<dbReference type="AlphaFoldDB" id="A0A8S1CIF5"/>
<dbReference type="GO" id="GO:0140291">
    <property type="term" value="P:peptidyl-glutamate ADP-deribosylation"/>
    <property type="evidence" value="ECO:0007669"/>
    <property type="project" value="TreeGrafter"/>
</dbReference>
<accession>A0A8S1CIF5</accession>